<dbReference type="AlphaFoldDB" id="A0A835QNS4"/>
<dbReference type="InterPro" id="IPR053932">
    <property type="entry name" value="GeBP-like_DBD"/>
</dbReference>
<dbReference type="EMBL" id="JADCNL010000006">
    <property type="protein sequence ID" value="KAG0476780.1"/>
    <property type="molecule type" value="Genomic_DNA"/>
</dbReference>
<evidence type="ECO:0000313" key="4">
    <source>
        <dbReference type="EMBL" id="KAG0476780.1"/>
    </source>
</evidence>
<evidence type="ECO:0000313" key="5">
    <source>
        <dbReference type="Proteomes" id="UP000636800"/>
    </source>
</evidence>
<name>A0A835QNS4_VANPL</name>
<feature type="compositionally biased region" description="Polar residues" evidence="2">
    <location>
        <begin position="161"/>
        <end position="175"/>
    </location>
</feature>
<reference evidence="4 5" key="1">
    <citation type="journal article" date="2020" name="Nat. Food">
        <title>A phased Vanilla planifolia genome enables genetic improvement of flavour and production.</title>
        <authorList>
            <person name="Hasing T."/>
            <person name="Tang H."/>
            <person name="Brym M."/>
            <person name="Khazi F."/>
            <person name="Huang T."/>
            <person name="Chambers A.H."/>
        </authorList>
    </citation>
    <scope>NUCLEOTIDE SEQUENCE [LARGE SCALE GENOMIC DNA]</scope>
    <source>
        <tissue evidence="4">Leaf</tissue>
    </source>
</reference>
<feature type="region of interest" description="Disordered" evidence="2">
    <location>
        <begin position="1"/>
        <end position="311"/>
    </location>
</feature>
<evidence type="ECO:0000259" key="3">
    <source>
        <dbReference type="Pfam" id="PF04504"/>
    </source>
</evidence>
<sequence length="517" mass="56846">MPKKRKVQHRPSPPHPNVMAGKKNGNWSPPTHSPSGTADKKKKRKLPPPRPIPPEATVNKKEKRSSPPPPPRRSSRSMEKKQAPPPSPSGSSSHSSSEEEESPTPGTLMEKNFGGSTADVPTQRTVPISNSSGSAEDEEGSESEESNQEESSSDSDAVPATSASFKSNPLSQLQESELPHGKKPSNSIGSSDSGSEDSRQGSEEATSSSESQQLPPSQLKTTENDRGKETAAIVPGSVTIYGEGVDSMDNAVKTSPPQKRSSQIAAASKRVGSPDQPADKSNEAMKQRTPSPASTVQKNRKTSTDDGEEAGEEKKVLFKRVWSMADEVLLLQAILDYKEGHHIIPSSLEQLVPILNSTKDSLSISATLNQMYDKIRRMKLKYRNIVRRVNGSRNLHNLNGHDAIIFDLSRKIWGSNIKQHVTHQAKINTEEDKKSDRNIGEEKQFHEEYPSLYRLLKSEYPTFAIPVPLSDIPISEARDLDENCKKLESMEIQLLMERQTSLGDVFKLFKTAHAKSK</sequence>
<feature type="compositionally biased region" description="Acidic residues" evidence="2">
    <location>
        <begin position="135"/>
        <end position="153"/>
    </location>
</feature>
<gene>
    <name evidence="4" type="ORF">HPP92_013621</name>
</gene>
<accession>A0A835QNS4</accession>
<keyword evidence="5" id="KW-1185">Reference proteome</keyword>
<dbReference type="PANTHER" id="PTHR31662">
    <property type="entry name" value="BNAANNG10740D PROTEIN-RELATED"/>
    <property type="match status" value="1"/>
</dbReference>
<feature type="compositionally biased region" description="Polar residues" evidence="2">
    <location>
        <begin position="288"/>
        <end position="297"/>
    </location>
</feature>
<feature type="compositionally biased region" description="Polar residues" evidence="2">
    <location>
        <begin position="252"/>
        <end position="265"/>
    </location>
</feature>
<comment type="caution">
    <text evidence="4">The sequence shown here is derived from an EMBL/GenBank/DDBJ whole genome shotgun (WGS) entry which is preliminary data.</text>
</comment>
<evidence type="ECO:0000256" key="1">
    <source>
        <dbReference type="ARBA" id="ARBA00010820"/>
    </source>
</evidence>
<proteinExistence type="inferred from homology"/>
<dbReference type="GO" id="GO:0006355">
    <property type="term" value="P:regulation of DNA-templated transcription"/>
    <property type="evidence" value="ECO:0007669"/>
    <property type="project" value="InterPro"/>
</dbReference>
<dbReference type="OrthoDB" id="770781at2759"/>
<organism evidence="4 5">
    <name type="scientific">Vanilla planifolia</name>
    <name type="common">Vanilla</name>
    <dbReference type="NCBI Taxonomy" id="51239"/>
    <lineage>
        <taxon>Eukaryota</taxon>
        <taxon>Viridiplantae</taxon>
        <taxon>Streptophyta</taxon>
        <taxon>Embryophyta</taxon>
        <taxon>Tracheophyta</taxon>
        <taxon>Spermatophyta</taxon>
        <taxon>Magnoliopsida</taxon>
        <taxon>Liliopsida</taxon>
        <taxon>Asparagales</taxon>
        <taxon>Orchidaceae</taxon>
        <taxon>Vanilloideae</taxon>
        <taxon>Vanilleae</taxon>
        <taxon>Vanilla</taxon>
    </lineage>
</organism>
<feature type="compositionally biased region" description="Basic and acidic residues" evidence="2">
    <location>
        <begin position="277"/>
        <end position="286"/>
    </location>
</feature>
<feature type="domain" description="Glabrous enhancer-binding protein-like DBD" evidence="3">
    <location>
        <begin position="318"/>
        <end position="414"/>
    </location>
</feature>
<comment type="similarity">
    <text evidence="1">Belongs to the GeBP family.</text>
</comment>
<dbReference type="Pfam" id="PF04504">
    <property type="entry name" value="GeBP-like_DBD"/>
    <property type="match status" value="1"/>
</dbReference>
<evidence type="ECO:0000256" key="2">
    <source>
        <dbReference type="SAM" id="MobiDB-lite"/>
    </source>
</evidence>
<protein>
    <recommendedName>
        <fullName evidence="3">Glabrous enhancer-binding protein-like DBD domain-containing protein</fullName>
    </recommendedName>
</protein>
<feature type="compositionally biased region" description="Polar residues" evidence="2">
    <location>
        <begin position="119"/>
        <end position="128"/>
    </location>
</feature>
<feature type="compositionally biased region" description="Low complexity" evidence="2">
    <location>
        <begin position="203"/>
        <end position="219"/>
    </location>
</feature>
<dbReference type="Proteomes" id="UP000636800">
    <property type="component" value="Chromosome 6"/>
</dbReference>
<dbReference type="InterPro" id="IPR007592">
    <property type="entry name" value="GEBP"/>
</dbReference>
<feature type="compositionally biased region" description="Polar residues" evidence="2">
    <location>
        <begin position="25"/>
        <end position="36"/>
    </location>
</feature>